<comment type="caution">
    <text evidence="3">The sequence shown here is derived from an EMBL/GenBank/DDBJ whole genome shotgun (WGS) entry which is preliminary data.</text>
</comment>
<sequence length="723" mass="76529">MDSSNWAVADNSVHASPDDGFQQFLDMNAMGNLGQGLDYNFDGFQQAAGQLDVPMTGTDTPMLVSPAVSTMQQQMPAITSPAFQALPAAMMPPSTPNEAIVNSIDAQIQFLQQQKLQHQQRQLEEQQAAFFARQRTSIVPPTPQSLELQPGAGQFYGVPSNTAGQQQKQKQQPAVDYRYQRLQDQTDMTFTPLVSPAVTPLDTQFSAESQFAVSGAYFSPLTSPALHAQNDPMAMFDPLRSAMSSNSPVEVDLGSAAEPSTSSATPGDLAKKVRKNAAKARARSGVKQSPITKPQRRRTATTPSLNSQMLSELIESAEANQDTQLLPTPMMQTSSSSTTTGATDTEDSVSPEPLSDATAAVEMPPPPIPKARSARQSPFISPQISAIASSRQPPRPGLASPATPASLMRLSSPNTRGVGVVSRTGSQEAADTDHIETFELPESASFARASANCPTPTQPAQERASKTPSLAPLSSPSITKPPTITTTAAAAAAAAPVTQSPQLLPGSSASTKKTPQLLAKNSKKRPSVSSIPVSPALRPKISPNIKPLLPGGPDIEEAASQLLASKSNYQRILEGSTLPGVTFPSELSTNLTSKRTSHKIAEQGRRNRINSALQEIASLLPQRHQLSTKDSGEEGEGSGDGKKDGKGGSGGGSMPSSKASTVEMAIEYIKQLQREVAAANKRAEEAERKLEIQQAAARGQEVTSQEKEAGNQKPKGQEMNTAE</sequence>
<feature type="region of interest" description="Disordered" evidence="1">
    <location>
        <begin position="321"/>
        <end position="361"/>
    </location>
</feature>
<feature type="region of interest" description="Disordered" evidence="1">
    <location>
        <begin position="498"/>
        <end position="535"/>
    </location>
</feature>
<reference evidence="3 4" key="1">
    <citation type="journal article" date="2024" name="Commun. Biol.">
        <title>Comparative genomic analysis of thermophilic fungi reveals convergent evolutionary adaptations and gene losses.</title>
        <authorList>
            <person name="Steindorff A.S."/>
            <person name="Aguilar-Pontes M.V."/>
            <person name="Robinson A.J."/>
            <person name="Andreopoulos B."/>
            <person name="LaButti K."/>
            <person name="Kuo A."/>
            <person name="Mondo S."/>
            <person name="Riley R."/>
            <person name="Otillar R."/>
            <person name="Haridas S."/>
            <person name="Lipzen A."/>
            <person name="Grimwood J."/>
            <person name="Schmutz J."/>
            <person name="Clum A."/>
            <person name="Reid I.D."/>
            <person name="Moisan M.C."/>
            <person name="Butler G."/>
            <person name="Nguyen T.T.M."/>
            <person name="Dewar K."/>
            <person name="Conant G."/>
            <person name="Drula E."/>
            <person name="Henrissat B."/>
            <person name="Hansel C."/>
            <person name="Singer S."/>
            <person name="Hutchinson M.I."/>
            <person name="de Vries R.P."/>
            <person name="Natvig D.O."/>
            <person name="Powell A.J."/>
            <person name="Tsang A."/>
            <person name="Grigoriev I.V."/>
        </authorList>
    </citation>
    <scope>NUCLEOTIDE SEQUENCE [LARGE SCALE GENOMIC DNA]</scope>
    <source>
        <strain evidence="3 4">CBS 620.91</strain>
    </source>
</reference>
<evidence type="ECO:0000256" key="1">
    <source>
        <dbReference type="SAM" id="MobiDB-lite"/>
    </source>
</evidence>
<dbReference type="InterPro" id="IPR036638">
    <property type="entry name" value="HLH_DNA-bd_sf"/>
</dbReference>
<organism evidence="3 4">
    <name type="scientific">Humicola insolens</name>
    <name type="common">Soft-rot fungus</name>
    <dbReference type="NCBI Taxonomy" id="85995"/>
    <lineage>
        <taxon>Eukaryota</taxon>
        <taxon>Fungi</taxon>
        <taxon>Dikarya</taxon>
        <taxon>Ascomycota</taxon>
        <taxon>Pezizomycotina</taxon>
        <taxon>Sordariomycetes</taxon>
        <taxon>Sordariomycetidae</taxon>
        <taxon>Sordariales</taxon>
        <taxon>Chaetomiaceae</taxon>
        <taxon>Mycothermus</taxon>
    </lineage>
</organism>
<accession>A0ABR3V1A6</accession>
<feature type="region of interest" description="Disordered" evidence="1">
    <location>
        <begin position="619"/>
        <end position="660"/>
    </location>
</feature>
<feature type="compositionally biased region" description="Polar residues" evidence="1">
    <location>
        <begin position="321"/>
        <end position="332"/>
    </location>
</feature>
<feature type="region of interest" description="Disordered" evidence="1">
    <location>
        <begin position="239"/>
        <end position="306"/>
    </location>
</feature>
<proteinExistence type="predicted"/>
<dbReference type="PROSITE" id="PS50888">
    <property type="entry name" value="BHLH"/>
    <property type="match status" value="1"/>
</dbReference>
<dbReference type="SMART" id="SM00353">
    <property type="entry name" value="HLH"/>
    <property type="match status" value="1"/>
</dbReference>
<dbReference type="EMBL" id="JAZGSY010000692">
    <property type="protein sequence ID" value="KAL1835390.1"/>
    <property type="molecule type" value="Genomic_DNA"/>
</dbReference>
<gene>
    <name evidence="3" type="ORF">VTJ49DRAFT_6819</name>
</gene>
<feature type="region of interest" description="Disordered" evidence="1">
    <location>
        <begin position="386"/>
        <end position="433"/>
    </location>
</feature>
<dbReference type="CDD" id="cd11392">
    <property type="entry name" value="bHLH_ScPHO4_like"/>
    <property type="match status" value="1"/>
</dbReference>
<evidence type="ECO:0000313" key="4">
    <source>
        <dbReference type="Proteomes" id="UP001583172"/>
    </source>
</evidence>
<protein>
    <recommendedName>
        <fullName evidence="2">BHLH domain-containing protein</fullName>
    </recommendedName>
</protein>
<dbReference type="Proteomes" id="UP001583172">
    <property type="component" value="Unassembled WGS sequence"/>
</dbReference>
<feature type="compositionally biased region" description="Polar residues" evidence="1">
    <location>
        <begin position="452"/>
        <end position="482"/>
    </location>
</feature>
<keyword evidence="4" id="KW-1185">Reference proteome</keyword>
<evidence type="ECO:0000313" key="3">
    <source>
        <dbReference type="EMBL" id="KAL1835390.1"/>
    </source>
</evidence>
<dbReference type="Gene3D" id="4.10.280.10">
    <property type="entry name" value="Helix-loop-helix DNA-binding domain"/>
    <property type="match status" value="1"/>
</dbReference>
<feature type="compositionally biased region" description="Basic residues" evidence="1">
    <location>
        <begin position="272"/>
        <end position="284"/>
    </location>
</feature>
<evidence type="ECO:0000259" key="2">
    <source>
        <dbReference type="PROSITE" id="PS50888"/>
    </source>
</evidence>
<dbReference type="Pfam" id="PF00010">
    <property type="entry name" value="HLH"/>
    <property type="match status" value="1"/>
</dbReference>
<feature type="region of interest" description="Disordered" evidence="1">
    <location>
        <begin position="449"/>
        <end position="482"/>
    </location>
</feature>
<feature type="compositionally biased region" description="Low complexity" evidence="1">
    <location>
        <begin position="255"/>
        <end position="266"/>
    </location>
</feature>
<feature type="domain" description="BHLH" evidence="2">
    <location>
        <begin position="593"/>
        <end position="672"/>
    </location>
</feature>
<dbReference type="SUPFAM" id="SSF47459">
    <property type="entry name" value="HLH, helix-loop-helix DNA-binding domain"/>
    <property type="match status" value="1"/>
</dbReference>
<feature type="compositionally biased region" description="Polar residues" evidence="1">
    <location>
        <begin position="498"/>
        <end position="514"/>
    </location>
</feature>
<feature type="compositionally biased region" description="Basic and acidic residues" evidence="1">
    <location>
        <begin position="681"/>
        <end position="691"/>
    </location>
</feature>
<feature type="region of interest" description="Disordered" evidence="1">
    <location>
        <begin position="675"/>
        <end position="723"/>
    </location>
</feature>
<dbReference type="InterPro" id="IPR011598">
    <property type="entry name" value="bHLH_dom"/>
</dbReference>
<name>A0ABR3V1A6_HUMIN</name>